<name>A0AAU9EFL8_9BACT</name>
<keyword evidence="2" id="KW-1185">Reference proteome</keyword>
<proteinExistence type="predicted"/>
<dbReference type="AlphaFoldDB" id="A0AAU9EFL8"/>
<protein>
    <submittedName>
        <fullName evidence="1">Uncharacterized protein</fullName>
    </submittedName>
</protein>
<accession>A0AAU9EFL8</accession>
<gene>
    <name evidence="1" type="ORF">FAK_04200</name>
</gene>
<organism evidence="1 2">
    <name type="scientific">Desulfoferula mesophila</name>
    <dbReference type="NCBI Taxonomy" id="3058419"/>
    <lineage>
        <taxon>Bacteria</taxon>
        <taxon>Pseudomonadati</taxon>
        <taxon>Thermodesulfobacteriota</taxon>
        <taxon>Desulfarculia</taxon>
        <taxon>Desulfarculales</taxon>
        <taxon>Desulfarculaceae</taxon>
        <taxon>Desulfoferula</taxon>
    </lineage>
</organism>
<dbReference type="Proteomes" id="UP001366166">
    <property type="component" value="Chromosome"/>
</dbReference>
<dbReference type="KEGG" id="dmp:FAK_04200"/>
<sequence length="80" mass="9003">MNSAQDQGKEQARAQCDCPLCALGDLARRWREKSPALGHFHQAHLEVMKGLRALMDECIDKMEEKPAAEGEPRVTKIEVE</sequence>
<dbReference type="RefSeq" id="WP_338604989.1">
    <property type="nucleotide sequence ID" value="NZ_AP028679.1"/>
</dbReference>
<evidence type="ECO:0000313" key="1">
    <source>
        <dbReference type="EMBL" id="BEQ13354.1"/>
    </source>
</evidence>
<evidence type="ECO:0000313" key="2">
    <source>
        <dbReference type="Proteomes" id="UP001366166"/>
    </source>
</evidence>
<dbReference type="EMBL" id="AP028679">
    <property type="protein sequence ID" value="BEQ13354.1"/>
    <property type="molecule type" value="Genomic_DNA"/>
</dbReference>
<reference evidence="2" key="1">
    <citation type="journal article" date="2023" name="Arch. Microbiol.">
        <title>Desulfoferula mesophilus gen. nov. sp. nov., a mesophilic sulfate-reducing bacterium isolated from a brackish lake sediment.</title>
        <authorList>
            <person name="Watanabe T."/>
            <person name="Yabe T."/>
            <person name="Tsuji J.M."/>
            <person name="Fukui M."/>
        </authorList>
    </citation>
    <scope>NUCLEOTIDE SEQUENCE [LARGE SCALE GENOMIC DNA]</scope>
    <source>
        <strain evidence="2">12FAK</strain>
    </source>
</reference>